<evidence type="ECO:0000313" key="2">
    <source>
        <dbReference type="Proteomes" id="UP000814140"/>
    </source>
</evidence>
<accession>A0ACB8T850</accession>
<reference evidence="1" key="2">
    <citation type="journal article" date="2022" name="New Phytol.">
        <title>Evolutionary transition to the ectomycorrhizal habit in the genomes of a hyperdiverse lineage of mushroom-forming fungi.</title>
        <authorList>
            <person name="Looney B."/>
            <person name="Miyauchi S."/>
            <person name="Morin E."/>
            <person name="Drula E."/>
            <person name="Courty P.E."/>
            <person name="Kohler A."/>
            <person name="Kuo A."/>
            <person name="LaButti K."/>
            <person name="Pangilinan J."/>
            <person name="Lipzen A."/>
            <person name="Riley R."/>
            <person name="Andreopoulos W."/>
            <person name="He G."/>
            <person name="Johnson J."/>
            <person name="Nolan M."/>
            <person name="Tritt A."/>
            <person name="Barry K.W."/>
            <person name="Grigoriev I.V."/>
            <person name="Nagy L.G."/>
            <person name="Hibbett D."/>
            <person name="Henrissat B."/>
            <person name="Matheny P.B."/>
            <person name="Labbe J."/>
            <person name="Martin F.M."/>
        </authorList>
    </citation>
    <scope>NUCLEOTIDE SEQUENCE</scope>
    <source>
        <strain evidence="1">HHB10654</strain>
    </source>
</reference>
<keyword evidence="2" id="KW-1185">Reference proteome</keyword>
<comment type="caution">
    <text evidence="1">The sequence shown here is derived from an EMBL/GenBank/DDBJ whole genome shotgun (WGS) entry which is preliminary data.</text>
</comment>
<gene>
    <name evidence="1" type="ORF">BV25DRAFT_1914117</name>
</gene>
<proteinExistence type="predicted"/>
<name>A0ACB8T850_9AGAM</name>
<evidence type="ECO:0000313" key="1">
    <source>
        <dbReference type="EMBL" id="KAI0064969.1"/>
    </source>
</evidence>
<organism evidence="1 2">
    <name type="scientific">Artomyces pyxidatus</name>
    <dbReference type="NCBI Taxonomy" id="48021"/>
    <lineage>
        <taxon>Eukaryota</taxon>
        <taxon>Fungi</taxon>
        <taxon>Dikarya</taxon>
        <taxon>Basidiomycota</taxon>
        <taxon>Agaricomycotina</taxon>
        <taxon>Agaricomycetes</taxon>
        <taxon>Russulales</taxon>
        <taxon>Auriscalpiaceae</taxon>
        <taxon>Artomyces</taxon>
    </lineage>
</organism>
<protein>
    <submittedName>
        <fullName evidence="1">Uncharacterized protein</fullName>
    </submittedName>
</protein>
<reference evidence="1" key="1">
    <citation type="submission" date="2021-03" db="EMBL/GenBank/DDBJ databases">
        <authorList>
            <consortium name="DOE Joint Genome Institute"/>
            <person name="Ahrendt S."/>
            <person name="Looney B.P."/>
            <person name="Miyauchi S."/>
            <person name="Morin E."/>
            <person name="Drula E."/>
            <person name="Courty P.E."/>
            <person name="Chicoki N."/>
            <person name="Fauchery L."/>
            <person name="Kohler A."/>
            <person name="Kuo A."/>
            <person name="Labutti K."/>
            <person name="Pangilinan J."/>
            <person name="Lipzen A."/>
            <person name="Riley R."/>
            <person name="Andreopoulos W."/>
            <person name="He G."/>
            <person name="Johnson J."/>
            <person name="Barry K.W."/>
            <person name="Grigoriev I.V."/>
            <person name="Nagy L."/>
            <person name="Hibbett D."/>
            <person name="Henrissat B."/>
            <person name="Matheny P.B."/>
            <person name="Labbe J."/>
            <person name="Martin F."/>
        </authorList>
    </citation>
    <scope>NUCLEOTIDE SEQUENCE</scope>
    <source>
        <strain evidence="1">HHB10654</strain>
    </source>
</reference>
<dbReference type="Proteomes" id="UP000814140">
    <property type="component" value="Unassembled WGS sequence"/>
</dbReference>
<sequence>MLSQADFARASRTLQNNPAQTIRNAREGSLVEIKIIANCIQSMRELQTPEVVEMFCSHLDISKTPDHRISAPPKSPAAYAAERAISSLLGLGNFGPLLSPYNRALLAPISRTWPGIFKWMVFFDKVNRQPGMGDRQTLQNTQQIVAYALYSITQDDDIQNVITNTPGIIPLATSLWKEESPGGPGSLLPIPVGSAAFHHVLFSATDAILDEVVKYGGAGKARNVADLAISRLLAAIRKPSTSAPTLHAYVDILVSMSRGSKHPLRRAILRQGGIATVTKALLKVSAMNMYDDDVRDTAIACFGFISNLIEAGSGLPYVRQAIQEGLLQGFVAISPAFRRFDPEARGFALELIESVIPRYLVYRSVIVAVHAATQTLESADSLTKIERSPVKDAWKSMEHLARERALIKYRSDIIKKEQGYCDNCHKAGPRDSLKKCSGCQVTYYCSKECQVAGWKKIHKGECVLKDQERLALKNEVINKDDRFFHHHLTIRESLRNRPRLRAMAAGKFPDLPLSEIGVSVDYTKVPHTFDVFVLKNHDISKDIRPSETRTQEARSEGIIEKARMSEGRHTLIESMVSLGESTTMVMTLTASSLWEGEDNEMGGLMDGGDQQWLGDEPSTNMDEVDWMMAQAELSEEEEGE</sequence>
<dbReference type="EMBL" id="MU277197">
    <property type="protein sequence ID" value="KAI0064969.1"/>
    <property type="molecule type" value="Genomic_DNA"/>
</dbReference>